<dbReference type="Gene3D" id="3.30.160.60">
    <property type="entry name" value="Classic Zinc Finger"/>
    <property type="match status" value="1"/>
</dbReference>
<gene>
    <name evidence="23" type="ORF">SKAU_G00105260</name>
</gene>
<dbReference type="OrthoDB" id="9049620at2759"/>
<evidence type="ECO:0000256" key="18">
    <source>
        <dbReference type="PROSITE-ProRule" id="PRU01256"/>
    </source>
</evidence>
<dbReference type="SMART" id="SM00734">
    <property type="entry name" value="ZnF_Rad18"/>
    <property type="match status" value="1"/>
</dbReference>
<feature type="compositionally biased region" description="Low complexity" evidence="19">
    <location>
        <begin position="418"/>
        <end position="433"/>
    </location>
</feature>
<name>A0A9Q1G053_SYNKA</name>
<evidence type="ECO:0000256" key="1">
    <source>
        <dbReference type="ARBA" id="ARBA00000900"/>
    </source>
</evidence>
<evidence type="ECO:0000256" key="14">
    <source>
        <dbReference type="ARBA" id="ARBA00023242"/>
    </source>
</evidence>
<dbReference type="Pfam" id="PF13923">
    <property type="entry name" value="zf-C3HC4_2"/>
    <property type="match status" value="1"/>
</dbReference>
<evidence type="ECO:0000256" key="19">
    <source>
        <dbReference type="SAM" id="MobiDB-lite"/>
    </source>
</evidence>
<dbReference type="GO" id="GO:0006281">
    <property type="term" value="P:DNA repair"/>
    <property type="evidence" value="ECO:0007669"/>
    <property type="project" value="UniProtKB-KW"/>
</dbReference>
<feature type="domain" description="SAP" evidence="21">
    <location>
        <begin position="244"/>
        <end position="278"/>
    </location>
</feature>
<dbReference type="InterPro" id="IPR003034">
    <property type="entry name" value="SAP_dom"/>
</dbReference>
<dbReference type="PROSITE" id="PS51908">
    <property type="entry name" value="ZF_UBZ4"/>
    <property type="match status" value="1"/>
</dbReference>
<keyword evidence="8 18" id="KW-0227">DNA damage</keyword>
<feature type="region of interest" description="Disordered" evidence="19">
    <location>
        <begin position="359"/>
        <end position="385"/>
    </location>
</feature>
<evidence type="ECO:0000256" key="15">
    <source>
        <dbReference type="ARBA" id="ARBA00031783"/>
    </source>
</evidence>
<dbReference type="GO" id="GO:0006513">
    <property type="term" value="P:protein monoubiquitination"/>
    <property type="evidence" value="ECO:0007669"/>
    <property type="project" value="InterPro"/>
</dbReference>
<organism evidence="23 24">
    <name type="scientific">Synaphobranchus kaupii</name>
    <name type="common">Kaup's arrowtooth eel</name>
    <dbReference type="NCBI Taxonomy" id="118154"/>
    <lineage>
        <taxon>Eukaryota</taxon>
        <taxon>Metazoa</taxon>
        <taxon>Chordata</taxon>
        <taxon>Craniata</taxon>
        <taxon>Vertebrata</taxon>
        <taxon>Euteleostomi</taxon>
        <taxon>Actinopterygii</taxon>
        <taxon>Neopterygii</taxon>
        <taxon>Teleostei</taxon>
        <taxon>Anguilliformes</taxon>
        <taxon>Synaphobranchidae</taxon>
        <taxon>Synaphobranchus</taxon>
    </lineage>
</organism>
<dbReference type="InterPro" id="IPR039577">
    <property type="entry name" value="Rad18"/>
</dbReference>
<keyword evidence="24" id="KW-1185">Reference proteome</keyword>
<dbReference type="PROSITE" id="PS00518">
    <property type="entry name" value="ZF_RING_1"/>
    <property type="match status" value="1"/>
</dbReference>
<evidence type="ECO:0000256" key="17">
    <source>
        <dbReference type="PROSITE-ProRule" id="PRU00175"/>
    </source>
</evidence>
<evidence type="ECO:0000256" key="13">
    <source>
        <dbReference type="ARBA" id="ARBA00023204"/>
    </source>
</evidence>
<evidence type="ECO:0000256" key="16">
    <source>
        <dbReference type="ARBA" id="ARBA00082369"/>
    </source>
</evidence>
<dbReference type="Proteomes" id="UP001152622">
    <property type="component" value="Chromosome 3"/>
</dbReference>
<dbReference type="FunFam" id="3.30.160.60:FF:000331">
    <property type="entry name" value="E3 ubiquitin-protein ligase RAD18"/>
    <property type="match status" value="1"/>
</dbReference>
<dbReference type="PROSITE" id="PS50089">
    <property type="entry name" value="ZF_RING_2"/>
    <property type="match status" value="1"/>
</dbReference>
<comment type="caution">
    <text evidence="23">The sequence shown here is derived from an EMBL/GenBank/DDBJ whole genome shotgun (WGS) entry which is preliminary data.</text>
</comment>
<evidence type="ECO:0000259" key="22">
    <source>
        <dbReference type="PROSITE" id="PS51908"/>
    </source>
</evidence>
<dbReference type="SMART" id="SM00184">
    <property type="entry name" value="RING"/>
    <property type="match status" value="1"/>
</dbReference>
<keyword evidence="10" id="KW-0833">Ubl conjugation pathway</keyword>
<evidence type="ECO:0000256" key="8">
    <source>
        <dbReference type="ARBA" id="ARBA00022763"/>
    </source>
</evidence>
<dbReference type="GO" id="GO:0097505">
    <property type="term" value="C:Rad6-Rad18 complex"/>
    <property type="evidence" value="ECO:0007669"/>
    <property type="project" value="TreeGrafter"/>
</dbReference>
<comment type="subcellular location">
    <subcellularLocation>
        <location evidence="2">Nucleus</location>
    </subcellularLocation>
</comment>
<dbReference type="InterPro" id="IPR001841">
    <property type="entry name" value="Znf_RING"/>
</dbReference>
<keyword evidence="7" id="KW-0479">Metal-binding</keyword>
<dbReference type="AlphaFoldDB" id="A0A9Q1G053"/>
<evidence type="ECO:0000259" key="21">
    <source>
        <dbReference type="PROSITE" id="PS50800"/>
    </source>
</evidence>
<evidence type="ECO:0000256" key="6">
    <source>
        <dbReference type="ARBA" id="ARBA00022679"/>
    </source>
</evidence>
<keyword evidence="9 17" id="KW-0863">Zinc-finger</keyword>
<dbReference type="FunFam" id="3.30.40.10:FF:000172">
    <property type="entry name" value="E3 ubiquitin-protein ligase RAD18"/>
    <property type="match status" value="1"/>
</dbReference>
<dbReference type="Gene3D" id="3.30.40.10">
    <property type="entry name" value="Zinc/RING finger domain, C3HC4 (zinc finger)"/>
    <property type="match status" value="1"/>
</dbReference>
<dbReference type="InterPro" id="IPR013083">
    <property type="entry name" value="Znf_RING/FYVE/PHD"/>
</dbReference>
<evidence type="ECO:0000313" key="24">
    <source>
        <dbReference type="Proteomes" id="UP001152622"/>
    </source>
</evidence>
<keyword evidence="12" id="KW-0238">DNA-binding</keyword>
<feature type="domain" description="RING-type" evidence="20">
    <location>
        <begin position="25"/>
        <end position="64"/>
    </location>
</feature>
<dbReference type="EC" id="2.3.2.27" evidence="5"/>
<dbReference type="PROSITE" id="PS50800">
    <property type="entry name" value="SAP"/>
    <property type="match status" value="1"/>
</dbReference>
<proteinExistence type="inferred from homology"/>
<dbReference type="InterPro" id="IPR017907">
    <property type="entry name" value="Znf_RING_CS"/>
</dbReference>
<dbReference type="PANTHER" id="PTHR14134">
    <property type="entry name" value="E3 UBIQUITIN-PROTEIN LIGASE RAD18"/>
    <property type="match status" value="1"/>
</dbReference>
<dbReference type="GO" id="GO:0003697">
    <property type="term" value="F:single-stranded DNA binding"/>
    <property type="evidence" value="ECO:0007669"/>
    <property type="project" value="InterPro"/>
</dbReference>
<dbReference type="GO" id="GO:0061630">
    <property type="term" value="F:ubiquitin protein ligase activity"/>
    <property type="evidence" value="ECO:0007669"/>
    <property type="project" value="UniProtKB-EC"/>
</dbReference>
<dbReference type="Pfam" id="PF02037">
    <property type="entry name" value="SAP"/>
    <property type="match status" value="1"/>
</dbReference>
<keyword evidence="14" id="KW-0539">Nucleus</keyword>
<evidence type="ECO:0000256" key="12">
    <source>
        <dbReference type="ARBA" id="ARBA00023125"/>
    </source>
</evidence>
<dbReference type="PANTHER" id="PTHR14134:SF2">
    <property type="entry name" value="E3 UBIQUITIN-PROTEIN LIGASE RAD18"/>
    <property type="match status" value="1"/>
</dbReference>
<feature type="region of interest" description="Disordered" evidence="19">
    <location>
        <begin position="128"/>
        <end position="192"/>
    </location>
</feature>
<dbReference type="GO" id="GO:0006301">
    <property type="term" value="P:DNA damage tolerance"/>
    <property type="evidence" value="ECO:0007669"/>
    <property type="project" value="InterPro"/>
</dbReference>
<evidence type="ECO:0000256" key="2">
    <source>
        <dbReference type="ARBA" id="ARBA00004123"/>
    </source>
</evidence>
<feature type="region of interest" description="Disordered" evidence="19">
    <location>
        <begin position="418"/>
        <end position="437"/>
    </location>
</feature>
<keyword evidence="6" id="KW-0808">Transferase</keyword>
<dbReference type="SUPFAM" id="SSF57850">
    <property type="entry name" value="RING/U-box"/>
    <property type="match status" value="1"/>
</dbReference>
<dbReference type="SMART" id="SM00513">
    <property type="entry name" value="SAP"/>
    <property type="match status" value="1"/>
</dbReference>
<sequence>MSFSLAADAPRSLVCLKNVDNLLRCPICFDYLDTSMMAQQCSHTFCSLCIRKFLSYKSQCPVCNLATTELDLRNNRILDDIVKSFRATRPLLSQINSESPPISPKTPSSSAPKWVALRREGTLISHFLQKEPSCSHKEPGPSPAHKVAGRTAADEPHATDGNAELPPTPGAPAAGSATLRPDPSPLPASGEGSSVVKVECPVCSVGISQQFINKHLDACLRRDEKKESLRSSLGKRKPLAKVVYTLLSQQDLKRRLKDFHLSTQGSRDQLVRRHQDFVHMYNAQCDSLDPKSAQDIAREIAKNERARTQAQPQSKCMPLFSKSQTNEEIEETHSNYRKQHSDEFSRLIAQVKSRWKTSKRAQIAQEDGEGAGQKEYSSETLNEGALNDAVPVTNLEEKNLQIEVIPRSPTALSDVSISSSVSEVFSSEPDVSPENMDNLCCGKRKAFVSKDEDLTQYGQNGKRARQS</sequence>
<evidence type="ECO:0000256" key="4">
    <source>
        <dbReference type="ARBA" id="ARBA00009506"/>
    </source>
</evidence>
<dbReference type="EMBL" id="JAINUF010000003">
    <property type="protein sequence ID" value="KAJ8370498.1"/>
    <property type="molecule type" value="Genomic_DNA"/>
</dbReference>
<comment type="pathway">
    <text evidence="3">Protein modification; protein ubiquitination.</text>
</comment>
<evidence type="ECO:0000256" key="3">
    <source>
        <dbReference type="ARBA" id="ARBA00004906"/>
    </source>
</evidence>
<comment type="catalytic activity">
    <reaction evidence="1">
        <text>S-ubiquitinyl-[E2 ubiquitin-conjugating enzyme]-L-cysteine + [acceptor protein]-L-lysine = [E2 ubiquitin-conjugating enzyme]-L-cysteine + N(6)-ubiquitinyl-[acceptor protein]-L-lysine.</text>
        <dbReference type="EC" id="2.3.2.27"/>
    </reaction>
</comment>
<evidence type="ECO:0000256" key="9">
    <source>
        <dbReference type="ARBA" id="ARBA00022771"/>
    </source>
</evidence>
<keyword evidence="11" id="KW-0862">Zinc</keyword>
<dbReference type="GO" id="GO:0008270">
    <property type="term" value="F:zinc ion binding"/>
    <property type="evidence" value="ECO:0007669"/>
    <property type="project" value="UniProtKB-KW"/>
</dbReference>
<evidence type="ECO:0000256" key="7">
    <source>
        <dbReference type="ARBA" id="ARBA00022723"/>
    </source>
</evidence>
<dbReference type="GO" id="GO:0005634">
    <property type="term" value="C:nucleus"/>
    <property type="evidence" value="ECO:0007669"/>
    <property type="project" value="UniProtKB-SubCell"/>
</dbReference>
<dbReference type="CDD" id="cd16529">
    <property type="entry name" value="RING-HC_RAD18"/>
    <property type="match status" value="1"/>
</dbReference>
<evidence type="ECO:0000259" key="20">
    <source>
        <dbReference type="PROSITE" id="PS50089"/>
    </source>
</evidence>
<evidence type="ECO:0000256" key="11">
    <source>
        <dbReference type="ARBA" id="ARBA00022833"/>
    </source>
</evidence>
<dbReference type="InterPro" id="IPR006642">
    <property type="entry name" value="Rad18_UBZ4"/>
</dbReference>
<feature type="domain" description="UBZ4-type" evidence="22">
    <location>
        <begin position="197"/>
        <end position="224"/>
    </location>
</feature>
<evidence type="ECO:0000313" key="23">
    <source>
        <dbReference type="EMBL" id="KAJ8370498.1"/>
    </source>
</evidence>
<evidence type="ECO:0000256" key="5">
    <source>
        <dbReference type="ARBA" id="ARBA00012483"/>
    </source>
</evidence>
<accession>A0A9Q1G053</accession>
<protein>
    <recommendedName>
        <fullName evidence="5">RING-type E3 ubiquitin transferase</fullName>
        <ecNumber evidence="5">2.3.2.27</ecNumber>
    </recommendedName>
    <alternativeName>
        <fullName evidence="15 16">RING-type E3 ubiquitin transferase RAD18</fullName>
    </alternativeName>
</protein>
<reference evidence="23" key="1">
    <citation type="journal article" date="2023" name="Science">
        <title>Genome structures resolve the early diversification of teleost fishes.</title>
        <authorList>
            <person name="Parey E."/>
            <person name="Louis A."/>
            <person name="Montfort J."/>
            <person name="Bouchez O."/>
            <person name="Roques C."/>
            <person name="Iampietro C."/>
            <person name="Lluch J."/>
            <person name="Castinel A."/>
            <person name="Donnadieu C."/>
            <person name="Desvignes T."/>
            <person name="Floi Bucao C."/>
            <person name="Jouanno E."/>
            <person name="Wen M."/>
            <person name="Mejri S."/>
            <person name="Dirks R."/>
            <person name="Jansen H."/>
            <person name="Henkel C."/>
            <person name="Chen W.J."/>
            <person name="Zahm M."/>
            <person name="Cabau C."/>
            <person name="Klopp C."/>
            <person name="Thompson A.W."/>
            <person name="Robinson-Rechavi M."/>
            <person name="Braasch I."/>
            <person name="Lecointre G."/>
            <person name="Bobe J."/>
            <person name="Postlethwait J.H."/>
            <person name="Berthelot C."/>
            <person name="Roest Crollius H."/>
            <person name="Guiguen Y."/>
        </authorList>
    </citation>
    <scope>NUCLEOTIDE SEQUENCE</scope>
    <source>
        <strain evidence="23">WJC10195</strain>
    </source>
</reference>
<keyword evidence="13 18" id="KW-0234">DNA repair</keyword>
<comment type="similarity">
    <text evidence="4">Belongs to the RAD18 family.</text>
</comment>
<evidence type="ECO:0000256" key="10">
    <source>
        <dbReference type="ARBA" id="ARBA00022786"/>
    </source>
</evidence>